<feature type="region of interest" description="Disordered" evidence="2">
    <location>
        <begin position="1"/>
        <end position="113"/>
    </location>
</feature>
<keyword evidence="1" id="KW-0175">Coiled coil</keyword>
<reference evidence="3" key="1">
    <citation type="journal article" date="2020" name="Stud. Mycol.">
        <title>101 Dothideomycetes genomes: a test case for predicting lifestyles and emergence of pathogens.</title>
        <authorList>
            <person name="Haridas S."/>
            <person name="Albert R."/>
            <person name="Binder M."/>
            <person name="Bloem J."/>
            <person name="Labutti K."/>
            <person name="Salamov A."/>
            <person name="Andreopoulos B."/>
            <person name="Baker S."/>
            <person name="Barry K."/>
            <person name="Bills G."/>
            <person name="Bluhm B."/>
            <person name="Cannon C."/>
            <person name="Castanera R."/>
            <person name="Culley D."/>
            <person name="Daum C."/>
            <person name="Ezra D."/>
            <person name="Gonzalez J."/>
            <person name="Henrissat B."/>
            <person name="Kuo A."/>
            <person name="Liang C."/>
            <person name="Lipzen A."/>
            <person name="Lutzoni F."/>
            <person name="Magnuson J."/>
            <person name="Mondo S."/>
            <person name="Nolan M."/>
            <person name="Ohm R."/>
            <person name="Pangilinan J."/>
            <person name="Park H.-J."/>
            <person name="Ramirez L."/>
            <person name="Alfaro M."/>
            <person name="Sun H."/>
            <person name="Tritt A."/>
            <person name="Yoshinaga Y."/>
            <person name="Zwiers L.-H."/>
            <person name="Turgeon B."/>
            <person name="Goodwin S."/>
            <person name="Spatafora J."/>
            <person name="Crous P."/>
            <person name="Grigoriev I."/>
        </authorList>
    </citation>
    <scope>NUCLEOTIDE SEQUENCE</scope>
    <source>
        <strain evidence="3">CBS 123094</strain>
    </source>
</reference>
<proteinExistence type="predicted"/>
<accession>A0A6A5VSR3</accession>
<dbReference type="AlphaFoldDB" id="A0A6A5VSR3"/>
<gene>
    <name evidence="3" type="ORF">P154DRAFT_137748</name>
</gene>
<dbReference type="EMBL" id="ML977768">
    <property type="protein sequence ID" value="KAF1992852.1"/>
    <property type="molecule type" value="Genomic_DNA"/>
</dbReference>
<feature type="compositionally biased region" description="Basic and acidic residues" evidence="2">
    <location>
        <begin position="547"/>
        <end position="557"/>
    </location>
</feature>
<keyword evidence="4" id="KW-1185">Reference proteome</keyword>
<feature type="coiled-coil region" evidence="1">
    <location>
        <begin position="217"/>
        <end position="289"/>
    </location>
</feature>
<feature type="coiled-coil region" evidence="1">
    <location>
        <begin position="444"/>
        <end position="485"/>
    </location>
</feature>
<evidence type="ECO:0000256" key="2">
    <source>
        <dbReference type="SAM" id="MobiDB-lite"/>
    </source>
</evidence>
<protein>
    <submittedName>
        <fullName evidence="3">Uncharacterized protein</fullName>
    </submittedName>
</protein>
<feature type="coiled-coil region" evidence="1">
    <location>
        <begin position="120"/>
        <end position="173"/>
    </location>
</feature>
<feature type="region of interest" description="Disordered" evidence="2">
    <location>
        <begin position="546"/>
        <end position="567"/>
    </location>
</feature>
<evidence type="ECO:0000313" key="4">
    <source>
        <dbReference type="Proteomes" id="UP000799779"/>
    </source>
</evidence>
<evidence type="ECO:0000313" key="3">
    <source>
        <dbReference type="EMBL" id="KAF1992852.1"/>
    </source>
</evidence>
<name>A0A6A5VSR3_9PLEO</name>
<dbReference type="Proteomes" id="UP000799779">
    <property type="component" value="Unassembled WGS sequence"/>
</dbReference>
<evidence type="ECO:0000256" key="1">
    <source>
        <dbReference type="SAM" id="Coils"/>
    </source>
</evidence>
<sequence>MFPKDLIKHLSSSAMAPKKNTPPEAMSTNPMKPPTLKRRAPPAQATTADKKDATTTSSNEKPKPRVPAKAETPSASSAAKKKGLPAGATGKKPNLATITKMPSLETTKSMTSVDDRDLEISRLHEEVADLKLKLQTANLREDGEEVQRLKLQAEELQTELRANEAEISTLRRTADSQTKKTQEMADAKLVAYKQKASASLQTLQVQLVEREAEASKAAESAVKIAQLEQEAAVSQEKVTASARRMRLLELEVEQNEGNTARIADLERELTNARATMDSFAELISDLEDQLDVKNAAKDVEGAGESLVNQLQLQIVELSHKLTVAVKDSREKDSRIKEQTKELTEARSKVHKLECWADSAAGEKRYDPTAKHSPEDLVDALSIKTNEVVDLSEFDPLTTPSPPDVVQVNITIDPVDRKSWTLLQRARAAMKKSTTFKISGPPTLVKELETKLKELEEDHDFRIQEIMRLQQRLIHQELDIEALEQQPNCVVPEHKQLEEQVVALSAQVGLHVETLRTQGARLRKAQKEQEERELLEKARTARAFAGENRLDSTMDMKRGLSRHSQLDGPIDAELGSVQEAEEATDGDPVLVLDEDGALLMGSEEDP</sequence>
<organism evidence="3 4">
    <name type="scientific">Amniculicola lignicola CBS 123094</name>
    <dbReference type="NCBI Taxonomy" id="1392246"/>
    <lineage>
        <taxon>Eukaryota</taxon>
        <taxon>Fungi</taxon>
        <taxon>Dikarya</taxon>
        <taxon>Ascomycota</taxon>
        <taxon>Pezizomycotina</taxon>
        <taxon>Dothideomycetes</taxon>
        <taxon>Pleosporomycetidae</taxon>
        <taxon>Pleosporales</taxon>
        <taxon>Amniculicolaceae</taxon>
        <taxon>Amniculicola</taxon>
    </lineage>
</organism>